<evidence type="ECO:0000256" key="2">
    <source>
        <dbReference type="ARBA" id="ARBA00007090"/>
    </source>
</evidence>
<proteinExistence type="inferred from homology"/>
<feature type="domain" description="Penicillin-binding C-terminal" evidence="15">
    <location>
        <begin position="609"/>
        <end position="689"/>
    </location>
</feature>
<evidence type="ECO:0000256" key="5">
    <source>
        <dbReference type="ARBA" id="ARBA00022670"/>
    </source>
</evidence>
<dbReference type="Gene3D" id="1.10.3810.10">
    <property type="entry name" value="Biosynthetic peptidoglycan transglycosylase-like"/>
    <property type="match status" value="1"/>
</dbReference>
<dbReference type="InterPro" id="IPR011815">
    <property type="entry name" value="PBP_1c"/>
</dbReference>
<keyword evidence="8" id="KW-0378">Hydrolase</keyword>
<dbReference type="SUPFAM" id="SSF56601">
    <property type="entry name" value="beta-lactamase/transpeptidase-like"/>
    <property type="match status" value="1"/>
</dbReference>
<keyword evidence="17" id="KW-1185">Reference proteome</keyword>
<dbReference type="InterPro" id="IPR001264">
    <property type="entry name" value="Glyco_trans_51"/>
</dbReference>
<dbReference type="Proteomes" id="UP001238467">
    <property type="component" value="Unassembled WGS sequence"/>
</dbReference>
<dbReference type="InterPro" id="IPR001460">
    <property type="entry name" value="PCN-bd_Tpept"/>
</dbReference>
<dbReference type="GO" id="GO:0016757">
    <property type="term" value="F:glycosyltransferase activity"/>
    <property type="evidence" value="ECO:0007669"/>
    <property type="project" value="UniProtKB-KW"/>
</dbReference>
<dbReference type="RefSeq" id="WP_370874734.1">
    <property type="nucleotide sequence ID" value="NZ_JAUSUH010000004.1"/>
</dbReference>
<comment type="caution">
    <text evidence="16">The sequence shown here is derived from an EMBL/GenBank/DDBJ whole genome shotgun (WGS) entry which is preliminary data.</text>
</comment>
<evidence type="ECO:0000256" key="6">
    <source>
        <dbReference type="ARBA" id="ARBA00022676"/>
    </source>
</evidence>
<keyword evidence="5" id="KW-0645">Protease</keyword>
<dbReference type="Pfam" id="PF06832">
    <property type="entry name" value="BiPBP_C"/>
    <property type="match status" value="1"/>
</dbReference>
<keyword evidence="4" id="KW-0121">Carboxypeptidase</keyword>
<gene>
    <name evidence="16" type="ORF">J2S76_002307</name>
</gene>
<evidence type="ECO:0000256" key="11">
    <source>
        <dbReference type="ARBA" id="ARBA00049902"/>
    </source>
</evidence>
<dbReference type="InterPro" id="IPR012338">
    <property type="entry name" value="Beta-lactam/transpept-like"/>
</dbReference>
<dbReference type="Gene3D" id="3.40.710.10">
    <property type="entry name" value="DD-peptidase/beta-lactamase superfamily"/>
    <property type="match status" value="1"/>
</dbReference>
<dbReference type="InterPro" id="IPR009647">
    <property type="entry name" value="PBP_C"/>
</dbReference>
<dbReference type="InterPro" id="IPR036950">
    <property type="entry name" value="PBP_transglycosylase"/>
</dbReference>
<accession>A0ABU0DHH6</accession>
<comment type="pathway">
    <text evidence="1">Cell wall biogenesis; peptidoglycan biosynthesis.</text>
</comment>
<evidence type="ECO:0000259" key="14">
    <source>
        <dbReference type="Pfam" id="PF00912"/>
    </source>
</evidence>
<dbReference type="EMBL" id="JAUSUH010000004">
    <property type="protein sequence ID" value="MDQ0347880.1"/>
    <property type="molecule type" value="Genomic_DNA"/>
</dbReference>
<keyword evidence="9" id="KW-0511">Multifunctional enzyme</keyword>
<dbReference type="NCBIfam" id="TIGR02073">
    <property type="entry name" value="PBP_1c"/>
    <property type="match status" value="1"/>
</dbReference>
<dbReference type="InterPro" id="IPR050396">
    <property type="entry name" value="Glycosyltr_51/Transpeptidase"/>
</dbReference>
<evidence type="ECO:0000256" key="12">
    <source>
        <dbReference type="SAM" id="MobiDB-lite"/>
    </source>
</evidence>
<evidence type="ECO:0000256" key="4">
    <source>
        <dbReference type="ARBA" id="ARBA00022645"/>
    </source>
</evidence>
<dbReference type="Pfam" id="PF00905">
    <property type="entry name" value="Transpeptidase"/>
    <property type="match status" value="1"/>
</dbReference>
<name>A0ABU0DHH6_9HYPH</name>
<protein>
    <recommendedName>
        <fullName evidence="10">peptidoglycan glycosyltransferase</fullName>
        <ecNumber evidence="10">2.4.99.28</ecNumber>
    </recommendedName>
</protein>
<dbReference type="PANTHER" id="PTHR32282">
    <property type="entry name" value="BINDING PROTEIN TRANSPEPTIDASE, PUTATIVE-RELATED"/>
    <property type="match status" value="1"/>
</dbReference>
<evidence type="ECO:0000256" key="10">
    <source>
        <dbReference type="ARBA" id="ARBA00044770"/>
    </source>
</evidence>
<organism evidence="16 17">
    <name type="scientific">Ancylobacter vacuolatus</name>
    <dbReference type="NCBI Taxonomy" id="223389"/>
    <lineage>
        <taxon>Bacteria</taxon>
        <taxon>Pseudomonadati</taxon>
        <taxon>Pseudomonadota</taxon>
        <taxon>Alphaproteobacteria</taxon>
        <taxon>Hyphomicrobiales</taxon>
        <taxon>Xanthobacteraceae</taxon>
        <taxon>Ancylobacter</taxon>
    </lineage>
</organism>
<dbReference type="InterPro" id="IPR023346">
    <property type="entry name" value="Lysozyme-like_dom_sf"/>
</dbReference>
<comment type="similarity">
    <text evidence="2">In the C-terminal section; belongs to the transpeptidase family.</text>
</comment>
<evidence type="ECO:0000256" key="3">
    <source>
        <dbReference type="ARBA" id="ARBA00007739"/>
    </source>
</evidence>
<dbReference type="Pfam" id="PF00912">
    <property type="entry name" value="Transgly"/>
    <property type="match status" value="1"/>
</dbReference>
<feature type="domain" description="Glycosyl transferase family 51" evidence="14">
    <location>
        <begin position="64"/>
        <end position="235"/>
    </location>
</feature>
<evidence type="ECO:0000313" key="16">
    <source>
        <dbReference type="EMBL" id="MDQ0347880.1"/>
    </source>
</evidence>
<reference evidence="16 17" key="1">
    <citation type="submission" date="2023-07" db="EMBL/GenBank/DDBJ databases">
        <title>Genomic Encyclopedia of Type Strains, Phase IV (KMG-IV): sequencing the most valuable type-strain genomes for metagenomic binning, comparative biology and taxonomic classification.</title>
        <authorList>
            <person name="Goeker M."/>
        </authorList>
    </citation>
    <scope>NUCLEOTIDE SEQUENCE [LARGE SCALE GENOMIC DNA]</scope>
    <source>
        <strain evidence="16 17">DSM 1277</strain>
    </source>
</reference>
<dbReference type="SUPFAM" id="SSF53955">
    <property type="entry name" value="Lysozyme-like"/>
    <property type="match status" value="1"/>
</dbReference>
<evidence type="ECO:0000256" key="9">
    <source>
        <dbReference type="ARBA" id="ARBA00023268"/>
    </source>
</evidence>
<comment type="catalytic activity">
    <reaction evidence="11">
        <text>[GlcNAc-(1-&gt;4)-Mur2Ac(oyl-L-Ala-gamma-D-Glu-L-Lys-D-Ala-D-Ala)](n)-di-trans,octa-cis-undecaprenyl diphosphate + beta-D-GlcNAc-(1-&gt;4)-Mur2Ac(oyl-L-Ala-gamma-D-Glu-L-Lys-D-Ala-D-Ala)-di-trans,octa-cis-undecaprenyl diphosphate = [GlcNAc-(1-&gt;4)-Mur2Ac(oyl-L-Ala-gamma-D-Glu-L-Lys-D-Ala-D-Ala)](n+1)-di-trans,octa-cis-undecaprenyl diphosphate + di-trans,octa-cis-undecaprenyl diphosphate + H(+)</text>
        <dbReference type="Rhea" id="RHEA:23708"/>
        <dbReference type="Rhea" id="RHEA-COMP:9602"/>
        <dbReference type="Rhea" id="RHEA-COMP:9603"/>
        <dbReference type="ChEBI" id="CHEBI:15378"/>
        <dbReference type="ChEBI" id="CHEBI:58405"/>
        <dbReference type="ChEBI" id="CHEBI:60033"/>
        <dbReference type="ChEBI" id="CHEBI:78435"/>
        <dbReference type="EC" id="2.4.99.28"/>
    </reaction>
</comment>
<comment type="similarity">
    <text evidence="3">In the N-terminal section; belongs to the glycosyltransferase 51 family.</text>
</comment>
<evidence type="ECO:0000256" key="7">
    <source>
        <dbReference type="ARBA" id="ARBA00022679"/>
    </source>
</evidence>
<evidence type="ECO:0000256" key="1">
    <source>
        <dbReference type="ARBA" id="ARBA00004752"/>
    </source>
</evidence>
<dbReference type="PANTHER" id="PTHR32282:SF15">
    <property type="entry name" value="PENICILLIN-BINDING PROTEIN 1C"/>
    <property type="match status" value="1"/>
</dbReference>
<feature type="region of interest" description="Disordered" evidence="12">
    <location>
        <begin position="601"/>
        <end position="620"/>
    </location>
</feature>
<evidence type="ECO:0000256" key="8">
    <source>
        <dbReference type="ARBA" id="ARBA00022801"/>
    </source>
</evidence>
<dbReference type="EC" id="2.4.99.28" evidence="10"/>
<feature type="domain" description="Penicillin-binding protein transpeptidase" evidence="13">
    <location>
        <begin position="312"/>
        <end position="552"/>
    </location>
</feature>
<keyword evidence="6 16" id="KW-0328">Glycosyltransferase</keyword>
<evidence type="ECO:0000259" key="15">
    <source>
        <dbReference type="Pfam" id="PF06832"/>
    </source>
</evidence>
<sequence>MARVRRGLWRAGGFAVLGAMLLAGGSTAWLAGVRASAPPPPGLALSVEVRDREGRLLRPFALTDGRWRLKAETREVDRRFRDMLVAYEDKRFWEHGGVDPLALLRAAGQMLRHGRIVSGGSTLTMQVARLLEPREGRGFAAKLGAKLAEMRRAIQLEARLSKSEILALYLTLAPYGGNIEGVRAASLAWFGKEPRRLTLAESALLVALPQAPESRRPDRHPARALQARDTVLARLGEAGLFGAAEVAFAGRAPVPTGRLALPMLAPHAAEAARRQQPAAQSHALAIDASAQARLETLAAERVRELGTGVSLALVMVDNASGEVLARVSGADPQDTERAGAVDLTRAIRSPGSTLKPFIYGLAFEDGIAHPETLIEDRPARFGAYRPRNFDRDYQGTVSVKQALQLSLNVPAVVLLQAVGPQRLASRLGQSGFALKLPPGEVPGLAVGLGGVGMSLDALAGLYAGIANGGAAQGLRDRLDGAASGPESARQLMSPVAAAYLAQSLAGTPAPRNERAGRIAFKTGTSFGYRDAWAVGFDGRRTIAVWVGRPDGQPVPGMIGREAAAPILFEAFARLVSRPAPFAPAPREALDVKNAQLPPPLRHFGRASGQENGGEGPKIAFPPDGASLEREGDEPMVLKVSGGAGKLTVFVDGVPSGQPAGAATLFWRPAGAGFVRLTVMDAAGSTDSVTLRIRGATDLNEAAQPGRLSGR</sequence>
<evidence type="ECO:0000259" key="13">
    <source>
        <dbReference type="Pfam" id="PF00905"/>
    </source>
</evidence>
<evidence type="ECO:0000313" key="17">
    <source>
        <dbReference type="Proteomes" id="UP001238467"/>
    </source>
</evidence>
<keyword evidence="7 16" id="KW-0808">Transferase</keyword>